<dbReference type="AlphaFoldDB" id="A0AAD5WZD5"/>
<dbReference type="EMBL" id="JADGJD010002222">
    <property type="protein sequence ID" value="KAJ3033953.1"/>
    <property type="molecule type" value="Genomic_DNA"/>
</dbReference>
<feature type="chain" id="PRO_5042118655" evidence="1">
    <location>
        <begin position="21"/>
        <end position="305"/>
    </location>
</feature>
<protein>
    <submittedName>
        <fullName evidence="2">Uncharacterized protein</fullName>
    </submittedName>
</protein>
<proteinExistence type="predicted"/>
<reference evidence="2" key="1">
    <citation type="submission" date="2020-05" db="EMBL/GenBank/DDBJ databases">
        <title>Phylogenomic resolution of chytrid fungi.</title>
        <authorList>
            <person name="Stajich J.E."/>
            <person name="Amses K."/>
            <person name="Simmons R."/>
            <person name="Seto K."/>
            <person name="Myers J."/>
            <person name="Bonds A."/>
            <person name="Quandt C.A."/>
            <person name="Barry K."/>
            <person name="Liu P."/>
            <person name="Grigoriev I."/>
            <person name="Longcore J.E."/>
            <person name="James T.Y."/>
        </authorList>
    </citation>
    <scope>NUCLEOTIDE SEQUENCE</scope>
    <source>
        <strain evidence="2">JEL0318</strain>
    </source>
</reference>
<keyword evidence="1" id="KW-0732">Signal</keyword>
<keyword evidence="3" id="KW-1185">Reference proteome</keyword>
<evidence type="ECO:0000313" key="2">
    <source>
        <dbReference type="EMBL" id="KAJ3033953.1"/>
    </source>
</evidence>
<sequence>MFLKAAIQTLLLWSLPTVFAADRDLNFPLGGPGLQITALSSTKFCFFLPPNQNQTVADSEGNPYDAAHNATARAQYAVAYCTELGLPGTEGARLMPPGCLKSAHFVQGNNQVQITGQIDPAKCNNMVLDGALVAVVLLYWGRGLIHYEQAVDIMTCPNTSTPLLAVSGESSWLGYAIKATSSCIAIRSYDNGGFINVLNPIDNLFCIRCCKDPENLCGVDQGDRGCNAVMFAGVDVSPGFTDGNVTVAGPQTTANAAATPTAGANSTGNGNGATGSSNAASGLVDRGVVPVLVAGLTALVASVFA</sequence>
<organism evidence="2 3">
    <name type="scientific">Rhizophlyctis rosea</name>
    <dbReference type="NCBI Taxonomy" id="64517"/>
    <lineage>
        <taxon>Eukaryota</taxon>
        <taxon>Fungi</taxon>
        <taxon>Fungi incertae sedis</taxon>
        <taxon>Chytridiomycota</taxon>
        <taxon>Chytridiomycota incertae sedis</taxon>
        <taxon>Chytridiomycetes</taxon>
        <taxon>Rhizophlyctidales</taxon>
        <taxon>Rhizophlyctidaceae</taxon>
        <taxon>Rhizophlyctis</taxon>
    </lineage>
</organism>
<name>A0AAD5WZD5_9FUNG</name>
<feature type="signal peptide" evidence="1">
    <location>
        <begin position="1"/>
        <end position="20"/>
    </location>
</feature>
<accession>A0AAD5WZD5</accession>
<comment type="caution">
    <text evidence="2">The sequence shown here is derived from an EMBL/GenBank/DDBJ whole genome shotgun (WGS) entry which is preliminary data.</text>
</comment>
<evidence type="ECO:0000313" key="3">
    <source>
        <dbReference type="Proteomes" id="UP001212841"/>
    </source>
</evidence>
<gene>
    <name evidence="2" type="ORF">HK097_004672</name>
</gene>
<evidence type="ECO:0000256" key="1">
    <source>
        <dbReference type="SAM" id="SignalP"/>
    </source>
</evidence>
<dbReference type="Proteomes" id="UP001212841">
    <property type="component" value="Unassembled WGS sequence"/>
</dbReference>